<dbReference type="Proteomes" id="UP001597168">
    <property type="component" value="Unassembled WGS sequence"/>
</dbReference>
<feature type="compositionally biased region" description="Low complexity" evidence="1">
    <location>
        <begin position="17"/>
        <end position="29"/>
    </location>
</feature>
<gene>
    <name evidence="2" type="ORF">ACFQ3T_34545</name>
</gene>
<reference evidence="3" key="1">
    <citation type="journal article" date="2019" name="Int. J. Syst. Evol. Microbiol.">
        <title>The Global Catalogue of Microorganisms (GCM) 10K type strain sequencing project: providing services to taxonomists for standard genome sequencing and annotation.</title>
        <authorList>
            <consortium name="The Broad Institute Genomics Platform"/>
            <consortium name="The Broad Institute Genome Sequencing Center for Infectious Disease"/>
            <person name="Wu L."/>
            <person name="Ma J."/>
        </authorList>
    </citation>
    <scope>NUCLEOTIDE SEQUENCE [LARGE SCALE GENOMIC DNA]</scope>
    <source>
        <strain evidence="3">CCUG 60214</strain>
    </source>
</reference>
<proteinExistence type="predicted"/>
<organism evidence="2 3">
    <name type="scientific">Saccharothrix hoggarensis</name>
    <dbReference type="NCBI Taxonomy" id="913853"/>
    <lineage>
        <taxon>Bacteria</taxon>
        <taxon>Bacillati</taxon>
        <taxon>Actinomycetota</taxon>
        <taxon>Actinomycetes</taxon>
        <taxon>Pseudonocardiales</taxon>
        <taxon>Pseudonocardiaceae</taxon>
        <taxon>Saccharothrix</taxon>
    </lineage>
</organism>
<comment type="caution">
    <text evidence="2">The sequence shown here is derived from an EMBL/GenBank/DDBJ whole genome shotgun (WGS) entry which is preliminary data.</text>
</comment>
<feature type="region of interest" description="Disordered" evidence="1">
    <location>
        <begin position="1"/>
        <end position="67"/>
    </location>
</feature>
<feature type="compositionally biased region" description="Polar residues" evidence="1">
    <location>
        <begin position="1"/>
        <end position="10"/>
    </location>
</feature>
<name>A0ABW3R5D3_9PSEU</name>
<keyword evidence="3" id="KW-1185">Reference proteome</keyword>
<evidence type="ECO:0000313" key="2">
    <source>
        <dbReference type="EMBL" id="MFD1152282.1"/>
    </source>
</evidence>
<evidence type="ECO:0000313" key="3">
    <source>
        <dbReference type="Proteomes" id="UP001597168"/>
    </source>
</evidence>
<dbReference type="RefSeq" id="WP_380730012.1">
    <property type="nucleotide sequence ID" value="NZ_JBHTLK010000357.1"/>
</dbReference>
<feature type="compositionally biased region" description="Basic and acidic residues" evidence="1">
    <location>
        <begin position="51"/>
        <end position="62"/>
    </location>
</feature>
<dbReference type="EMBL" id="JBHTLK010000357">
    <property type="protein sequence ID" value="MFD1152282.1"/>
    <property type="molecule type" value="Genomic_DNA"/>
</dbReference>
<evidence type="ECO:0000256" key="1">
    <source>
        <dbReference type="SAM" id="MobiDB-lite"/>
    </source>
</evidence>
<accession>A0ABW3R5D3</accession>
<sequence length="92" mass="9694">MTSCRPNPTRSPARCGTRTSTRRSAAPRARWIEAADALGDEPVKTATGHPVGDEVHPERDGGPEGEVDPAMSAVLAVVAIAHRIKTPAGRED</sequence>
<protein>
    <submittedName>
        <fullName evidence="2">Uncharacterized protein</fullName>
    </submittedName>
</protein>